<evidence type="ECO:0000313" key="9">
    <source>
        <dbReference type="Proteomes" id="UP000518752"/>
    </source>
</evidence>
<dbReference type="GO" id="GO:0005634">
    <property type="term" value="C:nucleus"/>
    <property type="evidence" value="ECO:0007669"/>
    <property type="project" value="TreeGrafter"/>
</dbReference>
<feature type="compositionally biased region" description="Polar residues" evidence="6">
    <location>
        <begin position="350"/>
        <end position="360"/>
    </location>
</feature>
<comment type="similarity">
    <text evidence="2">Belongs to the peptidase C19 family.</text>
</comment>
<evidence type="ECO:0000256" key="1">
    <source>
        <dbReference type="ARBA" id="ARBA00000707"/>
    </source>
</evidence>
<protein>
    <recommendedName>
        <fullName evidence="3">ubiquitinyl hydrolase 1</fullName>
        <ecNumber evidence="3">3.4.19.12</ecNumber>
    </recommendedName>
</protein>
<dbReference type="InterPro" id="IPR038765">
    <property type="entry name" value="Papain-like_cys_pep_sf"/>
</dbReference>
<dbReference type="PANTHER" id="PTHR24006:SF733">
    <property type="entry name" value="RE52890P"/>
    <property type="match status" value="1"/>
</dbReference>
<feature type="compositionally biased region" description="Low complexity" evidence="6">
    <location>
        <begin position="1095"/>
        <end position="1108"/>
    </location>
</feature>
<dbReference type="SUPFAM" id="SSF54001">
    <property type="entry name" value="Cysteine proteinases"/>
    <property type="match status" value="1"/>
</dbReference>
<keyword evidence="5" id="KW-0378">Hydrolase</keyword>
<evidence type="ECO:0000256" key="3">
    <source>
        <dbReference type="ARBA" id="ARBA00012759"/>
    </source>
</evidence>
<feature type="compositionally biased region" description="Pro residues" evidence="6">
    <location>
        <begin position="938"/>
        <end position="950"/>
    </location>
</feature>
<dbReference type="PROSITE" id="PS00973">
    <property type="entry name" value="USP_2"/>
    <property type="match status" value="1"/>
</dbReference>
<dbReference type="PANTHER" id="PTHR24006">
    <property type="entry name" value="UBIQUITIN CARBOXYL-TERMINAL HYDROLASE"/>
    <property type="match status" value="1"/>
</dbReference>
<feature type="region of interest" description="Disordered" evidence="6">
    <location>
        <begin position="789"/>
        <end position="843"/>
    </location>
</feature>
<proteinExistence type="inferred from homology"/>
<feature type="domain" description="USP" evidence="7">
    <location>
        <begin position="366"/>
        <end position="756"/>
    </location>
</feature>
<comment type="caution">
    <text evidence="8">The sequence shown here is derived from an EMBL/GenBank/DDBJ whole genome shotgun (WGS) entry which is preliminary data.</text>
</comment>
<feature type="compositionally biased region" description="Gly residues" evidence="6">
    <location>
        <begin position="1382"/>
        <end position="1401"/>
    </location>
</feature>
<evidence type="ECO:0000256" key="4">
    <source>
        <dbReference type="ARBA" id="ARBA00022670"/>
    </source>
</evidence>
<dbReference type="Proteomes" id="UP000518752">
    <property type="component" value="Unassembled WGS sequence"/>
</dbReference>
<dbReference type="GO" id="GO:0006508">
    <property type="term" value="P:proteolysis"/>
    <property type="evidence" value="ECO:0007669"/>
    <property type="project" value="UniProtKB-KW"/>
</dbReference>
<dbReference type="PROSITE" id="PS00972">
    <property type="entry name" value="USP_1"/>
    <property type="match status" value="1"/>
</dbReference>
<evidence type="ECO:0000256" key="6">
    <source>
        <dbReference type="SAM" id="MobiDB-lite"/>
    </source>
</evidence>
<dbReference type="EMBL" id="JAACJN010000048">
    <property type="protein sequence ID" value="KAF5383387.1"/>
    <property type="molecule type" value="Genomic_DNA"/>
</dbReference>
<dbReference type="InterPro" id="IPR028889">
    <property type="entry name" value="USP"/>
</dbReference>
<dbReference type="InterPro" id="IPR050164">
    <property type="entry name" value="Peptidase_C19"/>
</dbReference>
<organism evidence="8 9">
    <name type="scientific">Collybiopsis confluens</name>
    <dbReference type="NCBI Taxonomy" id="2823264"/>
    <lineage>
        <taxon>Eukaryota</taxon>
        <taxon>Fungi</taxon>
        <taxon>Dikarya</taxon>
        <taxon>Basidiomycota</taxon>
        <taxon>Agaricomycotina</taxon>
        <taxon>Agaricomycetes</taxon>
        <taxon>Agaricomycetidae</taxon>
        <taxon>Agaricales</taxon>
        <taxon>Marasmiineae</taxon>
        <taxon>Omphalotaceae</taxon>
        <taxon>Collybiopsis</taxon>
    </lineage>
</organism>
<name>A0A8H5HHM9_9AGAR</name>
<evidence type="ECO:0000256" key="5">
    <source>
        <dbReference type="ARBA" id="ARBA00022801"/>
    </source>
</evidence>
<comment type="catalytic activity">
    <reaction evidence="1">
        <text>Thiol-dependent hydrolysis of ester, thioester, amide, peptide and isopeptide bonds formed by the C-terminal Gly of ubiquitin (a 76-residue protein attached to proteins as an intracellular targeting signal).</text>
        <dbReference type="EC" id="3.4.19.12"/>
    </reaction>
</comment>
<feature type="compositionally biased region" description="Gly residues" evidence="6">
    <location>
        <begin position="1289"/>
        <end position="1300"/>
    </location>
</feature>
<dbReference type="Pfam" id="PF00443">
    <property type="entry name" value="UCH"/>
    <property type="match status" value="1"/>
</dbReference>
<feature type="compositionally biased region" description="Basic residues" evidence="6">
    <location>
        <begin position="1200"/>
        <end position="1216"/>
    </location>
</feature>
<evidence type="ECO:0000256" key="2">
    <source>
        <dbReference type="ARBA" id="ARBA00009085"/>
    </source>
</evidence>
<feature type="compositionally biased region" description="Low complexity" evidence="6">
    <location>
        <begin position="1130"/>
        <end position="1168"/>
    </location>
</feature>
<dbReference type="GO" id="GO:0004843">
    <property type="term" value="F:cysteine-type deubiquitinase activity"/>
    <property type="evidence" value="ECO:0007669"/>
    <property type="project" value="UniProtKB-EC"/>
</dbReference>
<gene>
    <name evidence="8" type="ORF">D9757_008419</name>
</gene>
<feature type="compositionally biased region" description="Basic and acidic residues" evidence="6">
    <location>
        <begin position="1012"/>
        <end position="1024"/>
    </location>
</feature>
<dbReference type="GO" id="GO:0005829">
    <property type="term" value="C:cytosol"/>
    <property type="evidence" value="ECO:0007669"/>
    <property type="project" value="TreeGrafter"/>
</dbReference>
<evidence type="ECO:0000259" key="7">
    <source>
        <dbReference type="PROSITE" id="PS50235"/>
    </source>
</evidence>
<dbReference type="OrthoDB" id="27652at2759"/>
<feature type="compositionally biased region" description="Low complexity" evidence="6">
    <location>
        <begin position="893"/>
        <end position="923"/>
    </location>
</feature>
<keyword evidence="4" id="KW-0645">Protease</keyword>
<dbReference type="GO" id="GO:0016579">
    <property type="term" value="P:protein deubiquitination"/>
    <property type="evidence" value="ECO:0007669"/>
    <property type="project" value="InterPro"/>
</dbReference>
<dbReference type="InterPro" id="IPR001394">
    <property type="entry name" value="Peptidase_C19_UCH"/>
</dbReference>
<dbReference type="InterPro" id="IPR005303">
    <property type="entry name" value="MOCOS_middle"/>
</dbReference>
<evidence type="ECO:0000313" key="8">
    <source>
        <dbReference type="EMBL" id="KAF5383387.1"/>
    </source>
</evidence>
<sequence length="1443" mass="153844">MNFNGKYRIQNVLTKRFLRATNNINSGSILETSEAPKAPAVFDQSYAFNVRTVTGDQARFTSSFKTLVAGVGDSGETENSPIVWKRGGQLFEVTQVGEQDRVYNIRLTSEDDLYWFDAPATEHPAATSCRGTAVQECRYTPEGLEHDRRFCIIEADTHKVITARDVAKMVLITPRILFDESSPHGGLLYVDFPEDSGCESFSVPLFPRGFEDEWKRINDIDVWGTTCDGFICESVSTKPSSQTPSAILSEYFDRPVHLAVKGTSPRKCVPTDAFPELEATAVYQDGYPLLVLSEESMDILQEAIRGRVAEDGNPNAVAGIGENWRTEELLIERPKWFSSSQQNQPVSVSANPAPQRTESSADTKQFGFENFGNTCYANSVLQALYFSAPFRDLLLQSPDASVLTGAGDAPPPPENVNVSPLVPVRRKPERQASTSGPASLPIPYDGAVIPLPAAVPIPTNPTSLFSALRSLFLHISTHPLDKGTVAPSAFIEQLRRVNELFRSTMHQDAHEFFNYLLNKIVEEVEEERKAQQQGSGSAEDLSNSIITFASKATPTTNGDLTLVHKLFEGTLTSETRCLTCETVTSRDESFIDLSIDIEENSSVTACLRQFSASEMLCQRNKFFCDSCCELQEAEKRMKIKKLPNVLALHLKRFKYQEDVNKYIKLAYRVAFPLQLRLFNTVDEAEDADRLYNLFAIVVHLGTGPHHGHYISIIKSLGSQWLVFDDDNVYPITEKDIPKYYGDSNSGSAYVLYYEAADIDRASLGLQPSLSASASVSIPAAMVTPITNTGASVTSASAPPSPSQMHPPLPPGLGDEGELSDLNSESRSRPATPSRTSSILSSDKSKPVLEQLKIGLGTGGSGLSATPYVSGSGAVASPGLTVSGRKSLFSIRRPPSSKASPGGAGAVVSGASGAGAESGTVSSSPLVVHDSSTSLSSSLPPPLPLPLPLPAQPSLVPGPTEQLPKLRPNRTPSPSAISGSGFGQPPSFVLTPEKEKKEAKSSWFKTGKRKSLRVVDEKDREKEPSEGISSSPHDNTHHPRLDDTATTMTSSTTSSSTASSSTHWLRSAATTSTSLSAGTDHSRKRRPSEPGPLGMSASSPKASARPKSSVGDMLSVHSSNGIASPGYGQETPPGLATSSGSGSTSAALLFDQIPSHQPPQSQSQHQQPTQHHHSQPQLNGTPARKSSLIPDFSSLSPISPGRKKSLTNLTKLHRKSQHEKDDRHHDRGHIGSSKRPSRPSTAPGGTAATGSSLLGAGMAVEPVPPLPHVPPHSANAEVFSTLPTLDKGRVQGGEGEGGGGGADDDYEDEEGEEGGAGGLGGEEDGSNSSPARSLTPAGAGVAGGSSGGSHHSHHLQGFPPTAVVSGLHPSVVNSGAYSNGSSHYGGGVGTETGYGTGSGAGAGLNNLKRASRKLSISGNMFGFGRKKDKDKERERDVPSSFHHH</sequence>
<feature type="region of interest" description="Disordered" evidence="6">
    <location>
        <begin position="890"/>
        <end position="1443"/>
    </location>
</feature>
<dbReference type="Pfam" id="PF03476">
    <property type="entry name" value="MOSC_N"/>
    <property type="match status" value="1"/>
</dbReference>
<reference evidence="8 9" key="1">
    <citation type="journal article" date="2020" name="ISME J.">
        <title>Uncovering the hidden diversity of litter-decomposition mechanisms in mushroom-forming fungi.</title>
        <authorList>
            <person name="Floudas D."/>
            <person name="Bentzer J."/>
            <person name="Ahren D."/>
            <person name="Johansson T."/>
            <person name="Persson P."/>
            <person name="Tunlid A."/>
        </authorList>
    </citation>
    <scope>NUCLEOTIDE SEQUENCE [LARGE SCALE GENOMIC DNA]</scope>
    <source>
        <strain evidence="8 9">CBS 406.79</strain>
    </source>
</reference>
<feature type="compositionally biased region" description="Basic and acidic residues" evidence="6">
    <location>
        <begin position="1424"/>
        <end position="1436"/>
    </location>
</feature>
<feature type="compositionally biased region" description="Low complexity" evidence="6">
    <location>
        <begin position="1043"/>
        <end position="1078"/>
    </location>
</feature>
<dbReference type="EC" id="3.4.19.12" evidence="3"/>
<dbReference type="SUPFAM" id="SSF141673">
    <property type="entry name" value="MOSC N-terminal domain-like"/>
    <property type="match status" value="1"/>
</dbReference>
<feature type="region of interest" description="Disordered" evidence="6">
    <location>
        <begin position="341"/>
        <end position="360"/>
    </location>
</feature>
<accession>A0A8H5HHM9</accession>
<dbReference type="PROSITE" id="PS50235">
    <property type="entry name" value="USP_3"/>
    <property type="match status" value="1"/>
</dbReference>
<feature type="compositionally biased region" description="Polar residues" evidence="6">
    <location>
        <begin position="1370"/>
        <end position="1381"/>
    </location>
</feature>
<keyword evidence="9" id="KW-1185">Reference proteome</keyword>
<feature type="compositionally biased region" description="Pro residues" evidence="6">
    <location>
        <begin position="798"/>
        <end position="810"/>
    </location>
</feature>
<feature type="compositionally biased region" description="Low complexity" evidence="6">
    <location>
        <begin position="828"/>
        <end position="837"/>
    </location>
</feature>
<feature type="compositionally biased region" description="Basic and acidic residues" evidence="6">
    <location>
        <begin position="1217"/>
        <end position="1228"/>
    </location>
</feature>
<feature type="compositionally biased region" description="Acidic residues" evidence="6">
    <location>
        <begin position="1301"/>
        <end position="1312"/>
    </location>
</feature>
<dbReference type="Gene3D" id="3.90.70.10">
    <property type="entry name" value="Cysteine proteinases"/>
    <property type="match status" value="1"/>
</dbReference>
<feature type="compositionally biased region" description="Basic and acidic residues" evidence="6">
    <location>
        <begin position="1033"/>
        <end position="1042"/>
    </location>
</feature>
<dbReference type="InterPro" id="IPR018200">
    <property type="entry name" value="USP_CS"/>
</dbReference>
<dbReference type="CDD" id="cd02663">
    <property type="entry name" value="Peptidase_C19G"/>
    <property type="match status" value="1"/>
</dbReference>